<feature type="non-terminal residue" evidence="1">
    <location>
        <position position="1"/>
    </location>
</feature>
<dbReference type="AlphaFoldDB" id="A0A6N2BYM2"/>
<reference evidence="1" key="1">
    <citation type="submission" date="2019-05" db="EMBL/GenBank/DDBJ databases">
        <title>The de novo reference genome and transcriptome assemblies of the wild tomato species Solanum chilense.</title>
        <authorList>
            <person name="Stam R."/>
            <person name="Nosenko T."/>
            <person name="Hoerger A.C."/>
            <person name="Stephan W."/>
            <person name="Seidel M.A."/>
            <person name="Kuhn J.M.M."/>
            <person name="Haberer G."/>
            <person name="Tellier A."/>
        </authorList>
    </citation>
    <scope>NUCLEOTIDE SEQUENCE</scope>
    <source>
        <tissue evidence="1">Mature leaves</tissue>
    </source>
</reference>
<organism evidence="1">
    <name type="scientific">Solanum chilense</name>
    <name type="common">Tomato</name>
    <name type="synonym">Lycopersicon chilense</name>
    <dbReference type="NCBI Taxonomy" id="4083"/>
    <lineage>
        <taxon>Eukaryota</taxon>
        <taxon>Viridiplantae</taxon>
        <taxon>Streptophyta</taxon>
        <taxon>Embryophyta</taxon>
        <taxon>Tracheophyta</taxon>
        <taxon>Spermatophyta</taxon>
        <taxon>Magnoliopsida</taxon>
        <taxon>eudicotyledons</taxon>
        <taxon>Gunneridae</taxon>
        <taxon>Pentapetalae</taxon>
        <taxon>asterids</taxon>
        <taxon>lamiids</taxon>
        <taxon>Solanales</taxon>
        <taxon>Solanaceae</taxon>
        <taxon>Solanoideae</taxon>
        <taxon>Solaneae</taxon>
        <taxon>Solanum</taxon>
        <taxon>Solanum subgen. Lycopersicon</taxon>
    </lineage>
</organism>
<dbReference type="EMBL" id="RXGB01001435">
    <property type="protein sequence ID" value="TMW98998.1"/>
    <property type="molecule type" value="Genomic_DNA"/>
</dbReference>
<feature type="non-terminal residue" evidence="1">
    <location>
        <position position="150"/>
    </location>
</feature>
<gene>
    <name evidence="1" type="ORF">EJD97_003216</name>
</gene>
<proteinExistence type="predicted"/>
<protein>
    <submittedName>
        <fullName evidence="1">Uncharacterized protein</fullName>
    </submittedName>
</protein>
<comment type="caution">
    <text evidence="1">The sequence shown here is derived from an EMBL/GenBank/DDBJ whole genome shotgun (WGS) entry which is preliminary data.</text>
</comment>
<sequence length="150" mass="16969">VPSTPAADVHSSADSQKVNYVILDIEELKDHLKNYINYDDAGDVAEDGVGISVNEGEHQVTDVAVDVVDDDVGVSINMGGQLVNVNPKIIDFVVDFQMNKNWFYAMSQPNKCWTDDHIDVIFYYLRKKSKLGSMDQYRYTKAHCFFMSHV</sequence>
<name>A0A6N2BYM2_SOLCI</name>
<accession>A0A6N2BYM2</accession>
<evidence type="ECO:0000313" key="1">
    <source>
        <dbReference type="EMBL" id="TMW98998.1"/>
    </source>
</evidence>